<reference evidence="1" key="1">
    <citation type="submission" date="2021-03" db="EMBL/GenBank/DDBJ databases">
        <title>Acanthopleuribacteraceae sp. M133.</title>
        <authorList>
            <person name="Wang G."/>
        </authorList>
    </citation>
    <scope>NUCLEOTIDE SEQUENCE</scope>
    <source>
        <strain evidence="1">M133</strain>
    </source>
</reference>
<protein>
    <submittedName>
        <fullName evidence="1">Uncharacterized protein</fullName>
    </submittedName>
</protein>
<gene>
    <name evidence="1" type="ORF">J3U87_26960</name>
</gene>
<name>A0A8A4TJA9_SULCO</name>
<proteinExistence type="predicted"/>
<dbReference type="Proteomes" id="UP000663929">
    <property type="component" value="Chromosome"/>
</dbReference>
<dbReference type="KEGG" id="scor:J3U87_26960"/>
<keyword evidence="2" id="KW-1185">Reference proteome</keyword>
<evidence type="ECO:0000313" key="1">
    <source>
        <dbReference type="EMBL" id="QTD49242.1"/>
    </source>
</evidence>
<dbReference type="AlphaFoldDB" id="A0A8A4TJA9"/>
<organism evidence="1 2">
    <name type="scientific">Sulfidibacter corallicola</name>
    <dbReference type="NCBI Taxonomy" id="2818388"/>
    <lineage>
        <taxon>Bacteria</taxon>
        <taxon>Pseudomonadati</taxon>
        <taxon>Acidobacteriota</taxon>
        <taxon>Holophagae</taxon>
        <taxon>Acanthopleuribacterales</taxon>
        <taxon>Acanthopleuribacteraceae</taxon>
        <taxon>Sulfidibacter</taxon>
    </lineage>
</organism>
<evidence type="ECO:0000313" key="2">
    <source>
        <dbReference type="Proteomes" id="UP000663929"/>
    </source>
</evidence>
<dbReference type="RefSeq" id="WP_237378883.1">
    <property type="nucleotide sequence ID" value="NZ_CP071793.1"/>
</dbReference>
<sequence>MIANTPPTPECSHALIEQWRNMHYYGSIYTSYCRLCFSDIMNPKKGEAAYFQETVESYIEFSRTIELWERRNPVAALKLLMQHNTGALENAQFARKTWLERVPSDDRDAVLDILEIHLVFLEFEAELLAQALDVHK</sequence>
<accession>A0A8A4TJA9</accession>
<dbReference type="EMBL" id="CP071793">
    <property type="protein sequence ID" value="QTD49242.1"/>
    <property type="molecule type" value="Genomic_DNA"/>
</dbReference>